<proteinExistence type="predicted"/>
<reference evidence="2 3" key="1">
    <citation type="journal article" date="2009" name="J. Bacteriol.">
        <title>Genome sequence of the emerging pathogen Helicobacter canadensis.</title>
        <authorList>
            <person name="Loman N.J."/>
            <person name="Snyder L.A."/>
            <person name="Linton J.D."/>
            <person name="Langdon R."/>
            <person name="Lawson A.J."/>
            <person name="Weinstock G.M."/>
            <person name="Wren B.W."/>
            <person name="Pallen M.J."/>
        </authorList>
    </citation>
    <scope>NUCLEOTIDE SEQUENCE [LARGE SCALE GENOMIC DNA]</scope>
    <source>
        <strain evidence="2 3">MIT 98-5491</strain>
    </source>
</reference>
<keyword evidence="3" id="KW-1185">Reference proteome</keyword>
<name>C5ZYT8_9HELI</name>
<dbReference type="InterPro" id="IPR017740">
    <property type="entry name" value="TssA-like"/>
</dbReference>
<dbReference type="PANTHER" id="PTHR37951">
    <property type="entry name" value="CYTOPLASMIC PROTEIN-RELATED"/>
    <property type="match status" value="1"/>
</dbReference>
<dbReference type="eggNOG" id="COG3515">
    <property type="taxonomic scope" value="Bacteria"/>
</dbReference>
<dbReference type="EMBL" id="CM000776">
    <property type="protein sequence ID" value="EES89196.1"/>
    <property type="molecule type" value="Genomic_DNA"/>
</dbReference>
<dbReference type="STRING" id="537970.HCAN_0479"/>
<organism evidence="2 3">
    <name type="scientific">Helicobacter canadensis MIT 98-5491</name>
    <dbReference type="NCBI Taxonomy" id="537970"/>
    <lineage>
        <taxon>Bacteria</taxon>
        <taxon>Pseudomonadati</taxon>
        <taxon>Campylobacterota</taxon>
        <taxon>Epsilonproteobacteria</taxon>
        <taxon>Campylobacterales</taxon>
        <taxon>Helicobacteraceae</taxon>
        <taxon>Helicobacter</taxon>
    </lineage>
</organism>
<feature type="domain" description="ImpA N-terminal" evidence="1">
    <location>
        <begin position="10"/>
        <end position="125"/>
    </location>
</feature>
<evidence type="ECO:0000259" key="1">
    <source>
        <dbReference type="Pfam" id="PF06812"/>
    </source>
</evidence>
<dbReference type="HOGENOM" id="CLU_060104_0_0_7"/>
<evidence type="ECO:0000313" key="3">
    <source>
        <dbReference type="Proteomes" id="UP000007032"/>
    </source>
</evidence>
<dbReference type="Proteomes" id="UP000007032">
    <property type="component" value="Chromosome"/>
</dbReference>
<evidence type="ECO:0000313" key="2">
    <source>
        <dbReference type="EMBL" id="EES89196.1"/>
    </source>
</evidence>
<dbReference type="InterPro" id="IPR010657">
    <property type="entry name" value="ImpA_N"/>
</dbReference>
<dbReference type="AlphaFoldDB" id="C5ZYT8"/>
<dbReference type="OrthoDB" id="1522895at2"/>
<sequence length="340" mass="39680">MELDFLTVFVSDENKAGKDEEYSVLYMDMENLINETSQVENIGNKPLDYKKLENICLELWKTTRDLRVAVYLTFAQSQLNGLRGLYEGVSLVEWLIVNLWEEMYPALDPEDDKDPTERLNILQILSPNMMQSQGISLFLIALRDIKLFKELSYTLRDLLFVQGEIESVSHDINTSVFYNETRMASKNEIEENISLLNMILSVLEHIDSVIYEKTYQNYSFSFDALKRDLTILLKFYNSLQSNEVTFNSEEFVDENNQKESKIALGNCLDINTYIPQNRQESLLLVQRSIEYFRKYEPTNPAPFLLERALRIAEMNFIDLLKDIEPSYVDRIKDVLGVSKE</sequence>
<dbReference type="Pfam" id="PF06812">
    <property type="entry name" value="ImpA_N"/>
    <property type="match status" value="1"/>
</dbReference>
<dbReference type="PANTHER" id="PTHR37951:SF1">
    <property type="entry name" value="TYPE VI SECRETION SYSTEM COMPONENT TSSA1"/>
    <property type="match status" value="1"/>
</dbReference>
<gene>
    <name evidence="2" type="ORF">HCAN_0479</name>
</gene>
<protein>
    <recommendedName>
        <fullName evidence="1">ImpA N-terminal domain-containing protein</fullName>
    </recommendedName>
</protein>
<accession>C5ZYT8</accession>
<dbReference type="RefSeq" id="WP_006655172.1">
    <property type="nucleotide sequence ID" value="NZ_CM000776.2"/>
</dbReference>